<accession>A9FN32</accession>
<keyword evidence="2" id="KW-1185">Reference proteome</keyword>
<dbReference type="SUPFAM" id="SSF55729">
    <property type="entry name" value="Acyl-CoA N-acyltransferases (Nat)"/>
    <property type="match status" value="1"/>
</dbReference>
<gene>
    <name evidence="1" type="ordered locus">sce8216</name>
</gene>
<dbReference type="KEGG" id="scl:sce8216"/>
<protein>
    <recommendedName>
        <fullName evidence="3">N-acetyltransferase domain-containing protein</fullName>
    </recommendedName>
</protein>
<dbReference type="InterPro" id="IPR016181">
    <property type="entry name" value="Acyl_CoA_acyltransferase"/>
</dbReference>
<dbReference type="Proteomes" id="UP000002139">
    <property type="component" value="Chromosome"/>
</dbReference>
<dbReference type="HOGENOM" id="CLU_135071_0_0_7"/>
<evidence type="ECO:0000313" key="2">
    <source>
        <dbReference type="Proteomes" id="UP000002139"/>
    </source>
</evidence>
<organism evidence="1 2">
    <name type="scientific">Sorangium cellulosum (strain So ce56)</name>
    <name type="common">Polyangium cellulosum (strain So ce56)</name>
    <dbReference type="NCBI Taxonomy" id="448385"/>
    <lineage>
        <taxon>Bacteria</taxon>
        <taxon>Pseudomonadati</taxon>
        <taxon>Myxococcota</taxon>
        <taxon>Polyangia</taxon>
        <taxon>Polyangiales</taxon>
        <taxon>Polyangiaceae</taxon>
        <taxon>Sorangium</taxon>
    </lineage>
</organism>
<name>A9FN32_SORC5</name>
<dbReference type="STRING" id="448385.sce8216"/>
<sequence length="176" mass="18916">MNEGHAVTENASPQGSWEVASNAEEVHALLCASDAHHATPENPAPARRVETTRRRVQAGSVHLLRQGAEAIAMFTLTWEPPFEADLAIFPPAGKPAYLSRLVVHPAGLAKGSLAGARCLRRAVELAAAGGADVLRSEANPDLAQVRALLGMFGFEEHGRAQSEDGRRRVYLQKVLR</sequence>
<evidence type="ECO:0008006" key="3">
    <source>
        <dbReference type="Google" id="ProtNLM"/>
    </source>
</evidence>
<evidence type="ECO:0000313" key="1">
    <source>
        <dbReference type="EMBL" id="CAN98386.1"/>
    </source>
</evidence>
<proteinExistence type="predicted"/>
<reference evidence="1 2" key="1">
    <citation type="journal article" date="2007" name="Nat. Biotechnol.">
        <title>Complete genome sequence of the myxobacterium Sorangium cellulosum.</title>
        <authorList>
            <person name="Schneiker S."/>
            <person name="Perlova O."/>
            <person name="Kaiser O."/>
            <person name="Gerth K."/>
            <person name="Alici A."/>
            <person name="Altmeyer M.O."/>
            <person name="Bartels D."/>
            <person name="Bekel T."/>
            <person name="Beyer S."/>
            <person name="Bode E."/>
            <person name="Bode H.B."/>
            <person name="Bolten C.J."/>
            <person name="Choudhuri J.V."/>
            <person name="Doss S."/>
            <person name="Elnakady Y.A."/>
            <person name="Frank B."/>
            <person name="Gaigalat L."/>
            <person name="Goesmann A."/>
            <person name="Groeger C."/>
            <person name="Gross F."/>
            <person name="Jelsbak L."/>
            <person name="Jelsbak L."/>
            <person name="Kalinowski J."/>
            <person name="Kegler C."/>
            <person name="Knauber T."/>
            <person name="Konietzny S."/>
            <person name="Kopp M."/>
            <person name="Krause L."/>
            <person name="Krug D."/>
            <person name="Linke B."/>
            <person name="Mahmud T."/>
            <person name="Martinez-Arias R."/>
            <person name="McHardy A.C."/>
            <person name="Merai M."/>
            <person name="Meyer F."/>
            <person name="Mormann S."/>
            <person name="Munoz-Dorado J."/>
            <person name="Perez J."/>
            <person name="Pradella S."/>
            <person name="Rachid S."/>
            <person name="Raddatz G."/>
            <person name="Rosenau F."/>
            <person name="Rueckert C."/>
            <person name="Sasse F."/>
            <person name="Scharfe M."/>
            <person name="Schuster S.C."/>
            <person name="Suen G."/>
            <person name="Treuner-Lange A."/>
            <person name="Velicer G.J."/>
            <person name="Vorholter F.-J."/>
            <person name="Weissman K.J."/>
            <person name="Welch R.D."/>
            <person name="Wenzel S.C."/>
            <person name="Whitworth D.E."/>
            <person name="Wilhelm S."/>
            <person name="Wittmann C."/>
            <person name="Bloecker H."/>
            <person name="Puehler A."/>
            <person name="Mueller R."/>
        </authorList>
    </citation>
    <scope>NUCLEOTIDE SEQUENCE [LARGE SCALE GENOMIC DNA]</scope>
    <source>
        <strain evidence="2">So ce56</strain>
    </source>
</reference>
<dbReference type="EMBL" id="AM746676">
    <property type="protein sequence ID" value="CAN98386.1"/>
    <property type="molecule type" value="Genomic_DNA"/>
</dbReference>
<dbReference type="Gene3D" id="3.40.630.30">
    <property type="match status" value="1"/>
</dbReference>
<dbReference type="AlphaFoldDB" id="A9FN32"/>